<dbReference type="AlphaFoldDB" id="A0A420FC73"/>
<dbReference type="EMBL" id="MCAS01000068">
    <property type="protein sequence ID" value="RKF30572.1"/>
    <property type="molecule type" value="Genomic_DNA"/>
</dbReference>
<reference evidence="2 3" key="1">
    <citation type="submission" date="2016-07" db="EMBL/GenBank/DDBJ databases">
        <title>Genome analysis of Burkholderia fungorum ES3-20.</title>
        <authorList>
            <person name="Xu D."/>
            <person name="Yao R."/>
            <person name="Zheng S."/>
        </authorList>
    </citation>
    <scope>NUCLEOTIDE SEQUENCE [LARGE SCALE GENOMIC DNA]</scope>
    <source>
        <strain evidence="2 3">ES3-20</strain>
    </source>
</reference>
<sequence length="495" mass="55751">MLVCALWSDQIVSVRDPETGQARRFVRLGGKLRRWKGVAQKHGEEARENLDRAVEQRIPVLGYEVEPHPGLLETGQRKVKHFYLNRVTQLRGWVGLRLDDLKERLDIDGEFDRRGIERDDYPTIAPTLFELVETTAEIPVYRRRPDSVAATANADEEEHAREQGDELENSVQDDNDGEVGNRNEASSPADSRKVFESEEDLVNQPADGDLSNDEYARLALPLLVHHVLRQTDNVMKTITYSDLAEELGRRNKHGEPWPRGLGQVLGRVSAIIERAGLDYRDPPPLLTSVVVLSSGQNAGLPGSGLKNEWRGYESLPYKDRKARVMLEYSRVLSYGSRWNDILRIASLPEASVPPDQVRRNGGWGGGESQAHKALKRFVLNNPALFDAPVDCWLQETEHALHSGDGLDVMFKSETMWLGVEVKSRVSDGNLDDYRRGLFQVVKYRAVLEAQARVDHPAGPPQVRVILVLESCLPSELRQVAEMLDVPFIEQIVPES</sequence>
<dbReference type="Proteomes" id="UP000283709">
    <property type="component" value="Unassembled WGS sequence"/>
</dbReference>
<feature type="compositionally biased region" description="Acidic residues" evidence="1">
    <location>
        <begin position="165"/>
        <end position="177"/>
    </location>
</feature>
<protein>
    <submittedName>
        <fullName evidence="2">Uncharacterized protein</fullName>
    </submittedName>
</protein>
<gene>
    <name evidence="2" type="ORF">BCY88_12995</name>
</gene>
<evidence type="ECO:0000313" key="3">
    <source>
        <dbReference type="Proteomes" id="UP000283709"/>
    </source>
</evidence>
<feature type="region of interest" description="Disordered" evidence="1">
    <location>
        <begin position="147"/>
        <end position="210"/>
    </location>
</feature>
<accession>A0A420FC73</accession>
<comment type="caution">
    <text evidence="2">The sequence shown here is derived from an EMBL/GenBank/DDBJ whole genome shotgun (WGS) entry which is preliminary data.</text>
</comment>
<organism evidence="2 3">
    <name type="scientific">Paraburkholderia fungorum</name>
    <dbReference type="NCBI Taxonomy" id="134537"/>
    <lineage>
        <taxon>Bacteria</taxon>
        <taxon>Pseudomonadati</taxon>
        <taxon>Pseudomonadota</taxon>
        <taxon>Betaproteobacteria</taxon>
        <taxon>Burkholderiales</taxon>
        <taxon>Burkholderiaceae</taxon>
        <taxon>Paraburkholderia</taxon>
    </lineage>
</organism>
<name>A0A420FC73_9BURK</name>
<evidence type="ECO:0000313" key="2">
    <source>
        <dbReference type="EMBL" id="RKF30572.1"/>
    </source>
</evidence>
<evidence type="ECO:0000256" key="1">
    <source>
        <dbReference type="SAM" id="MobiDB-lite"/>
    </source>
</evidence>
<proteinExistence type="predicted"/>